<evidence type="ECO:0000313" key="2">
    <source>
        <dbReference type="EMBL" id="CAD8338769.1"/>
    </source>
</evidence>
<feature type="transmembrane region" description="Helical" evidence="1">
    <location>
        <begin position="336"/>
        <end position="355"/>
    </location>
</feature>
<feature type="transmembrane region" description="Helical" evidence="1">
    <location>
        <begin position="283"/>
        <end position="306"/>
    </location>
</feature>
<evidence type="ECO:0000256" key="1">
    <source>
        <dbReference type="SAM" id="Phobius"/>
    </source>
</evidence>
<accession>A0A7R9ZP07</accession>
<keyword evidence="1" id="KW-0472">Membrane</keyword>
<dbReference type="AlphaFoldDB" id="A0A7R9ZP07"/>
<sequence length="365" mass="42047">MDAVVQFIRNALCCVKDLKLFEDTFIHDAAFTNYYIAGLPDPFNRTTPLELIICVTQLYACIATTKAGWRLFTTSIGKQRRIARLVEQRSIPKTEEDRIINESLLKESRYAFRSVLVALCVTPIGICFFWLFANSLHVTETDWIGGVPGIIHALEVMEVCLVPLLYLMIVDGFEMLRKSRQTQELLDQVRSRKVQPELITTQLFEAMTGWLPFWDSGASIFAKADPGEEKMMEKEIAQVKKVLDVVSPKDPKTDKDRKQKLEEIEAVLETKVFSMRMEGYREFLYFVFNFVAFYGYLMAPLCFYYADDDQPSHVRSLKFSYQNDLADWHGNFAGDLMWTIEPLVILSSPMLITWMKPASKKVKSD</sequence>
<dbReference type="EMBL" id="HBEF01017585">
    <property type="protein sequence ID" value="CAD8338769.1"/>
    <property type="molecule type" value="Transcribed_RNA"/>
</dbReference>
<organism evidence="2">
    <name type="scientific">Craspedostauros australis</name>
    <dbReference type="NCBI Taxonomy" id="1486917"/>
    <lineage>
        <taxon>Eukaryota</taxon>
        <taxon>Sar</taxon>
        <taxon>Stramenopiles</taxon>
        <taxon>Ochrophyta</taxon>
        <taxon>Bacillariophyta</taxon>
        <taxon>Bacillariophyceae</taxon>
        <taxon>Bacillariophycidae</taxon>
        <taxon>Naviculales</taxon>
        <taxon>Naviculaceae</taxon>
        <taxon>Craspedostauros</taxon>
    </lineage>
</organism>
<keyword evidence="1" id="KW-1133">Transmembrane helix</keyword>
<reference evidence="2" key="1">
    <citation type="submission" date="2021-01" db="EMBL/GenBank/DDBJ databases">
        <authorList>
            <person name="Corre E."/>
            <person name="Pelletier E."/>
            <person name="Niang G."/>
            <person name="Scheremetjew M."/>
            <person name="Finn R."/>
            <person name="Kale V."/>
            <person name="Holt S."/>
            <person name="Cochrane G."/>
            <person name="Meng A."/>
            <person name="Brown T."/>
            <person name="Cohen L."/>
        </authorList>
    </citation>
    <scope>NUCLEOTIDE SEQUENCE</scope>
    <source>
        <strain evidence="2">CCMP3328</strain>
    </source>
</reference>
<feature type="transmembrane region" description="Helical" evidence="1">
    <location>
        <begin position="143"/>
        <end position="170"/>
    </location>
</feature>
<proteinExistence type="predicted"/>
<keyword evidence="1" id="KW-0812">Transmembrane</keyword>
<gene>
    <name evidence="2" type="ORF">CAUS1442_LOCUS10902</name>
</gene>
<name>A0A7R9ZP07_9STRA</name>
<protein>
    <submittedName>
        <fullName evidence="2">Uncharacterized protein</fullName>
    </submittedName>
</protein>
<feature type="transmembrane region" description="Helical" evidence="1">
    <location>
        <begin position="110"/>
        <end position="131"/>
    </location>
</feature>